<dbReference type="SUPFAM" id="SSF53474">
    <property type="entry name" value="alpha/beta-Hydrolases"/>
    <property type="match status" value="1"/>
</dbReference>
<dbReference type="EMBL" id="GECU01003925">
    <property type="protein sequence ID" value="JAT03782.1"/>
    <property type="molecule type" value="Transcribed_RNA"/>
</dbReference>
<reference evidence="2" key="1">
    <citation type="submission" date="2015-11" db="EMBL/GenBank/DDBJ databases">
        <title>De novo transcriptome assembly of four potential Pierce s Disease insect vectors from Arizona vineyards.</title>
        <authorList>
            <person name="Tassone E.E."/>
        </authorList>
    </citation>
    <scope>NUCLEOTIDE SEQUENCE</scope>
</reference>
<dbReference type="GO" id="GO:0004185">
    <property type="term" value="F:serine-type carboxypeptidase activity"/>
    <property type="evidence" value="ECO:0007669"/>
    <property type="project" value="InterPro"/>
</dbReference>
<accession>A0A1B6JX38</accession>
<dbReference type="Gene3D" id="3.40.50.1820">
    <property type="entry name" value="alpha/beta hydrolase"/>
    <property type="match status" value="1"/>
</dbReference>
<comment type="similarity">
    <text evidence="1">Belongs to the peptidase S10 family.</text>
</comment>
<dbReference type="InterPro" id="IPR029058">
    <property type="entry name" value="AB_hydrolase_fold"/>
</dbReference>
<proteinExistence type="inferred from homology"/>
<dbReference type="GO" id="GO:0006508">
    <property type="term" value="P:proteolysis"/>
    <property type="evidence" value="ECO:0007669"/>
    <property type="project" value="InterPro"/>
</dbReference>
<dbReference type="Pfam" id="PF00450">
    <property type="entry name" value="Peptidase_S10"/>
    <property type="match status" value="1"/>
</dbReference>
<name>A0A1B6JX38_9HEMI</name>
<sequence>LETFLKSAEVRKSIHVGNESYTRKTIVLNSTSTLISLPFKPLIEELIEYYDMVFYHGQLDISIPYVAVTRFLRDLNWNGIDQYKNATRQKWCVGGVQAGYYKGQHRLYEVMVRNAGRSVIQDQPLWAYTLANSAFS</sequence>
<evidence type="ECO:0000313" key="2">
    <source>
        <dbReference type="EMBL" id="JAT03782.1"/>
    </source>
</evidence>
<protein>
    <submittedName>
        <fullName evidence="2">Uncharacterized protein</fullName>
    </submittedName>
</protein>
<feature type="non-terminal residue" evidence="2">
    <location>
        <position position="136"/>
    </location>
</feature>
<gene>
    <name evidence="2" type="ORF">g.3373</name>
</gene>
<evidence type="ECO:0000256" key="1">
    <source>
        <dbReference type="ARBA" id="ARBA00009431"/>
    </source>
</evidence>
<dbReference type="InterPro" id="IPR001563">
    <property type="entry name" value="Peptidase_S10"/>
</dbReference>
<organism evidence="2">
    <name type="scientific">Homalodisca liturata</name>
    <dbReference type="NCBI Taxonomy" id="320908"/>
    <lineage>
        <taxon>Eukaryota</taxon>
        <taxon>Metazoa</taxon>
        <taxon>Ecdysozoa</taxon>
        <taxon>Arthropoda</taxon>
        <taxon>Hexapoda</taxon>
        <taxon>Insecta</taxon>
        <taxon>Pterygota</taxon>
        <taxon>Neoptera</taxon>
        <taxon>Paraneoptera</taxon>
        <taxon>Hemiptera</taxon>
        <taxon>Auchenorrhyncha</taxon>
        <taxon>Membracoidea</taxon>
        <taxon>Cicadellidae</taxon>
        <taxon>Cicadellinae</taxon>
        <taxon>Proconiini</taxon>
        <taxon>Homalodisca</taxon>
    </lineage>
</organism>
<dbReference type="AlphaFoldDB" id="A0A1B6JX38"/>
<feature type="non-terminal residue" evidence="2">
    <location>
        <position position="1"/>
    </location>
</feature>